<accession>A0A512RDL6</accession>
<evidence type="ECO:0000313" key="1">
    <source>
        <dbReference type="EMBL" id="GEP93790.1"/>
    </source>
</evidence>
<organism evidence="1 2">
    <name type="scientific">Chitinophaga cymbidii</name>
    <dbReference type="NCBI Taxonomy" id="1096750"/>
    <lineage>
        <taxon>Bacteria</taxon>
        <taxon>Pseudomonadati</taxon>
        <taxon>Bacteroidota</taxon>
        <taxon>Chitinophagia</taxon>
        <taxon>Chitinophagales</taxon>
        <taxon>Chitinophagaceae</taxon>
        <taxon>Chitinophaga</taxon>
    </lineage>
</organism>
<sequence length="68" mass="7671">MNDDCVSVNRQAFLRCGIRIGLRLCTNAHKKNKLVTRMNGNKYFPALLPAEVYVVVVAAPPAMWNCFM</sequence>
<comment type="caution">
    <text evidence="1">The sequence shown here is derived from an EMBL/GenBank/DDBJ whole genome shotgun (WGS) entry which is preliminary data.</text>
</comment>
<dbReference type="AlphaFoldDB" id="A0A512RDL6"/>
<gene>
    <name evidence="1" type="ORF">CCY01nite_00500</name>
</gene>
<name>A0A512RDL6_9BACT</name>
<keyword evidence="2" id="KW-1185">Reference proteome</keyword>
<dbReference type="Proteomes" id="UP000321436">
    <property type="component" value="Unassembled WGS sequence"/>
</dbReference>
<proteinExistence type="predicted"/>
<protein>
    <submittedName>
        <fullName evidence="1">Uncharacterized protein</fullName>
    </submittedName>
</protein>
<evidence type="ECO:0000313" key="2">
    <source>
        <dbReference type="Proteomes" id="UP000321436"/>
    </source>
</evidence>
<dbReference type="EMBL" id="BKAU01000001">
    <property type="protein sequence ID" value="GEP93790.1"/>
    <property type="molecule type" value="Genomic_DNA"/>
</dbReference>
<reference evidence="1 2" key="1">
    <citation type="submission" date="2019-07" db="EMBL/GenBank/DDBJ databases">
        <title>Whole genome shotgun sequence of Chitinophaga cymbidii NBRC 109752.</title>
        <authorList>
            <person name="Hosoyama A."/>
            <person name="Uohara A."/>
            <person name="Ohji S."/>
            <person name="Ichikawa N."/>
        </authorList>
    </citation>
    <scope>NUCLEOTIDE SEQUENCE [LARGE SCALE GENOMIC DNA]</scope>
    <source>
        <strain evidence="1 2">NBRC 109752</strain>
    </source>
</reference>